<name>A0A023WYH1_STUST</name>
<keyword evidence="11" id="KW-0966">Cell projection</keyword>
<dbReference type="InterPro" id="IPR031316">
    <property type="entry name" value="FlgM_C"/>
</dbReference>
<comment type="similarity">
    <text evidence="1">Belongs to the FlgM family.</text>
</comment>
<keyword evidence="4" id="KW-1005">Bacterial flagellum biogenesis</keyword>
<evidence type="ECO:0000256" key="2">
    <source>
        <dbReference type="ARBA" id="ARBA00017823"/>
    </source>
</evidence>
<keyword evidence="11" id="KW-0969">Cilium</keyword>
<dbReference type="GO" id="GO:0044781">
    <property type="term" value="P:bacterial-type flagellum organization"/>
    <property type="evidence" value="ECO:0007669"/>
    <property type="project" value="UniProtKB-KW"/>
</dbReference>
<evidence type="ECO:0000256" key="3">
    <source>
        <dbReference type="ARBA" id="ARBA00022491"/>
    </source>
</evidence>
<keyword evidence="3" id="KW-0678">Repressor</keyword>
<evidence type="ECO:0000256" key="7">
    <source>
        <dbReference type="ARBA" id="ARBA00024739"/>
    </source>
</evidence>
<keyword evidence="11" id="KW-0282">Flagellum</keyword>
<dbReference type="PATRIC" id="fig|316.97.peg.4246"/>
<keyword evidence="5" id="KW-0805">Transcription regulation</keyword>
<sequence>MEISRHFKPALTPAAEANTTRQPAPRPLADTAVRQPESLPLEQMHDALRAMPDVDLDRVAAIKQALQRGEISTDPAELAGSMLAYHRGSDA</sequence>
<dbReference type="Proteomes" id="UP000025238">
    <property type="component" value="Chromosome"/>
</dbReference>
<dbReference type="KEGG" id="pstu:UIB01_21215"/>
<dbReference type="SUPFAM" id="SSF101498">
    <property type="entry name" value="Anti-sigma factor FlgM"/>
    <property type="match status" value="1"/>
</dbReference>
<evidence type="ECO:0000256" key="1">
    <source>
        <dbReference type="ARBA" id="ARBA00005322"/>
    </source>
</evidence>
<proteinExistence type="inferred from homology"/>
<dbReference type="GO" id="GO:0045892">
    <property type="term" value="P:negative regulation of DNA-templated transcription"/>
    <property type="evidence" value="ECO:0007669"/>
    <property type="project" value="InterPro"/>
</dbReference>
<dbReference type="InterPro" id="IPR035890">
    <property type="entry name" value="Anti-sigma-28_factor_FlgM_sf"/>
</dbReference>
<evidence type="ECO:0000256" key="4">
    <source>
        <dbReference type="ARBA" id="ARBA00022795"/>
    </source>
</evidence>
<protein>
    <recommendedName>
        <fullName evidence="2">Negative regulator of flagellin synthesis</fullName>
    </recommendedName>
    <alternativeName>
        <fullName evidence="8">Anti-sigma-28 factor</fullName>
    </alternativeName>
</protein>
<feature type="region of interest" description="Disordered" evidence="9">
    <location>
        <begin position="1"/>
        <end position="29"/>
    </location>
</feature>
<dbReference type="InterPro" id="IPR007412">
    <property type="entry name" value="FlgM"/>
</dbReference>
<evidence type="ECO:0000313" key="12">
    <source>
        <dbReference type="Proteomes" id="UP000025238"/>
    </source>
</evidence>
<evidence type="ECO:0000256" key="6">
    <source>
        <dbReference type="ARBA" id="ARBA00023163"/>
    </source>
</evidence>
<evidence type="ECO:0000256" key="5">
    <source>
        <dbReference type="ARBA" id="ARBA00023015"/>
    </source>
</evidence>
<dbReference type="Pfam" id="PF04316">
    <property type="entry name" value="FlgM"/>
    <property type="match status" value="1"/>
</dbReference>
<dbReference type="EMBL" id="CP007509">
    <property type="protein sequence ID" value="AHY44859.1"/>
    <property type="molecule type" value="Genomic_DNA"/>
</dbReference>
<feature type="domain" description="Anti-sigma-28 factor FlgM C-terminal" evidence="10">
    <location>
        <begin position="40"/>
        <end position="83"/>
    </location>
</feature>
<evidence type="ECO:0000259" key="10">
    <source>
        <dbReference type="Pfam" id="PF04316"/>
    </source>
</evidence>
<organism evidence="11 12">
    <name type="scientific">Stutzerimonas stutzeri</name>
    <name type="common">Pseudomonas stutzeri</name>
    <dbReference type="NCBI Taxonomy" id="316"/>
    <lineage>
        <taxon>Bacteria</taxon>
        <taxon>Pseudomonadati</taxon>
        <taxon>Pseudomonadota</taxon>
        <taxon>Gammaproteobacteria</taxon>
        <taxon>Pseudomonadales</taxon>
        <taxon>Pseudomonadaceae</taxon>
        <taxon>Stutzerimonas</taxon>
    </lineage>
</organism>
<dbReference type="OrthoDB" id="6636644at2"/>
<dbReference type="AlphaFoldDB" id="A0A023WYH1"/>
<comment type="function">
    <text evidence="7">Responsible for the coupling of flagellin expression to flagellar assembly by preventing expression of the flagellin genes when a component of the middle class of proteins is defective. It negatively regulates flagellar genes by inhibiting the activity of FliA by directly binding to FliA.</text>
</comment>
<keyword evidence="6" id="KW-0804">Transcription</keyword>
<dbReference type="NCBIfam" id="TIGR03824">
    <property type="entry name" value="FlgM_jcvi"/>
    <property type="match status" value="1"/>
</dbReference>
<gene>
    <name evidence="11" type="ORF">UIB01_21215</name>
</gene>
<evidence type="ECO:0000256" key="9">
    <source>
        <dbReference type="SAM" id="MobiDB-lite"/>
    </source>
</evidence>
<evidence type="ECO:0000313" key="11">
    <source>
        <dbReference type="EMBL" id="AHY44859.1"/>
    </source>
</evidence>
<accession>A0A023WYH1</accession>
<evidence type="ECO:0000256" key="8">
    <source>
        <dbReference type="ARBA" id="ARBA00030117"/>
    </source>
</evidence>
<reference evidence="11 12" key="1">
    <citation type="submission" date="2014-03" db="EMBL/GenBank/DDBJ databases">
        <title>Complete genome sequence of Pseudomonas stutzeri 19SMN4.</title>
        <authorList>
            <person name="Brunet-Galmes I."/>
            <person name="Nogales B."/>
            <person name="Busquets A."/>
            <person name="Pena A."/>
            <person name="Gomila M."/>
            <person name="Garcia-Valdes E."/>
            <person name="Lalucat J."/>
            <person name="Bennasar A."/>
            <person name="Bosch R."/>
        </authorList>
    </citation>
    <scope>NUCLEOTIDE SEQUENCE [LARGE SCALE GENOMIC DNA]</scope>
    <source>
        <strain evidence="11 12">19SMN4</strain>
    </source>
</reference>